<reference evidence="2 3" key="1">
    <citation type="submission" date="2021-05" db="EMBL/GenBank/DDBJ databases">
        <title>Comparative genomic studies on the polysaccharide-degrading batcterial strains of the Flammeovirga genus.</title>
        <authorList>
            <person name="Zewei F."/>
            <person name="Zheng Z."/>
            <person name="Yu L."/>
            <person name="Ruyue G."/>
            <person name="Yanhong M."/>
            <person name="Yuanyuan C."/>
            <person name="Jingyan G."/>
            <person name="Wenjun H."/>
        </authorList>
    </citation>
    <scope>NUCLEOTIDE SEQUENCE [LARGE SCALE GENOMIC DNA]</scope>
    <source>
        <strain evidence="2 3">NBRC:100898</strain>
    </source>
</reference>
<gene>
    <name evidence="2" type="ORF">KMW28_15875</name>
</gene>
<dbReference type="Pfam" id="PF06966">
    <property type="entry name" value="DUF1295"/>
    <property type="match status" value="1"/>
</dbReference>
<dbReference type="PROSITE" id="PS50244">
    <property type="entry name" value="S5A_REDUCTASE"/>
    <property type="match status" value="1"/>
</dbReference>
<evidence type="ECO:0000313" key="2">
    <source>
        <dbReference type="EMBL" id="QWG01123.1"/>
    </source>
</evidence>
<feature type="transmembrane region" description="Helical" evidence="1">
    <location>
        <begin position="136"/>
        <end position="154"/>
    </location>
</feature>
<feature type="transmembrane region" description="Helical" evidence="1">
    <location>
        <begin position="248"/>
        <end position="266"/>
    </location>
</feature>
<keyword evidence="1" id="KW-0472">Membrane</keyword>
<name>A0AAX1N0L8_9BACT</name>
<accession>A0AAX1N0L8</accession>
<dbReference type="EMBL" id="CP076132">
    <property type="protein sequence ID" value="QWG01123.1"/>
    <property type="molecule type" value="Genomic_DNA"/>
</dbReference>
<dbReference type="Gene3D" id="1.20.120.1630">
    <property type="match status" value="1"/>
</dbReference>
<feature type="transmembrane region" description="Helical" evidence="1">
    <location>
        <begin position="62"/>
        <end position="81"/>
    </location>
</feature>
<dbReference type="GO" id="GO:0016020">
    <property type="term" value="C:membrane"/>
    <property type="evidence" value="ECO:0007669"/>
    <property type="project" value="TreeGrafter"/>
</dbReference>
<feature type="transmembrane region" description="Helical" evidence="1">
    <location>
        <begin position="35"/>
        <end position="55"/>
    </location>
</feature>
<dbReference type="KEGG" id="fya:KMW28_15875"/>
<protein>
    <submittedName>
        <fullName evidence="2">DUF1295 domain-containing protein</fullName>
    </submittedName>
</protein>
<dbReference type="Proteomes" id="UP000678679">
    <property type="component" value="Chromosome 1"/>
</dbReference>
<feature type="transmembrane region" description="Helical" evidence="1">
    <location>
        <begin position="174"/>
        <end position="193"/>
    </location>
</feature>
<evidence type="ECO:0000313" key="3">
    <source>
        <dbReference type="Proteomes" id="UP000678679"/>
    </source>
</evidence>
<keyword evidence="1" id="KW-1133">Transmembrane helix</keyword>
<proteinExistence type="predicted"/>
<keyword evidence="3" id="KW-1185">Reference proteome</keyword>
<dbReference type="InterPro" id="IPR010721">
    <property type="entry name" value="UstE-like"/>
</dbReference>
<dbReference type="PANTHER" id="PTHR32251:SF23">
    <property type="entry name" value="3-OXO-5-ALPHA-STEROID 4-DEHYDROGENASE (DUF1295)"/>
    <property type="match status" value="1"/>
</dbReference>
<keyword evidence="1" id="KW-0812">Transmembrane</keyword>
<dbReference type="PANTHER" id="PTHR32251">
    <property type="entry name" value="3-OXO-5-ALPHA-STEROID 4-DEHYDROGENASE"/>
    <property type="match status" value="1"/>
</dbReference>
<dbReference type="RefSeq" id="WP_169662675.1">
    <property type="nucleotide sequence ID" value="NZ_CP076132.1"/>
</dbReference>
<dbReference type="AlphaFoldDB" id="A0AAX1N0L8"/>
<evidence type="ECO:0000256" key="1">
    <source>
        <dbReference type="SAM" id="Phobius"/>
    </source>
</evidence>
<feature type="transmembrane region" description="Helical" evidence="1">
    <location>
        <begin position="7"/>
        <end position="29"/>
    </location>
</feature>
<sequence>MTSKQKALVEITIIYIIIGISGVLSYEYIDVGNRIWNMFIADVVMTVVCYIFSVIKKNTSTYDAYWSVIPFYLLVGFYFYLGGGHWKLPQWSAAFVISFWSWRLTLSWARGWPGWHHEDFRYENFRNKFGKGFEPINFLALHFYPTVIVFLSFWGMTYVFDYKSLFVGMKQLPFYFYIGALMSFIGGIFELLADNELDKFRKRSNPQKSDILRTGIWGKSRNPNYLGEMMFWFGLAIMAYAYNAPWYAALGSVGMWAMFMFASIPLKDAQMMKNRPEAFKKYKDEVSRVLPF</sequence>
<organism evidence="2 3">
    <name type="scientific">Flammeovirga yaeyamensis</name>
    <dbReference type="NCBI Taxonomy" id="367791"/>
    <lineage>
        <taxon>Bacteria</taxon>
        <taxon>Pseudomonadati</taxon>
        <taxon>Bacteroidota</taxon>
        <taxon>Cytophagia</taxon>
        <taxon>Cytophagales</taxon>
        <taxon>Flammeovirgaceae</taxon>
        <taxon>Flammeovirga</taxon>
    </lineage>
</organism>